<protein>
    <recommendedName>
        <fullName evidence="4">RING-type E3 ubiquitin transferase</fullName>
        <ecNumber evidence="4">2.3.2.27</ecNumber>
    </recommendedName>
</protein>
<evidence type="ECO:0000256" key="5">
    <source>
        <dbReference type="ARBA" id="ARBA00022679"/>
    </source>
</evidence>
<dbReference type="PROSITE" id="PS50176">
    <property type="entry name" value="ARM_REPEAT"/>
    <property type="match status" value="3"/>
</dbReference>
<dbReference type="InterPro" id="IPR016024">
    <property type="entry name" value="ARM-type_fold"/>
</dbReference>
<evidence type="ECO:0000256" key="6">
    <source>
        <dbReference type="ARBA" id="ARBA00022737"/>
    </source>
</evidence>
<feature type="domain" description="U-box" evidence="13">
    <location>
        <begin position="393"/>
        <end position="468"/>
    </location>
</feature>
<dbReference type="Gene3D" id="1.10.10.60">
    <property type="entry name" value="Homeodomain-like"/>
    <property type="match status" value="1"/>
</dbReference>
<comment type="pathway">
    <text evidence="3">Protein modification; protein ubiquitination.</text>
</comment>
<accession>A0ABQ7UPT4</accession>
<feature type="repeat" description="ARM" evidence="9">
    <location>
        <begin position="576"/>
        <end position="618"/>
    </location>
</feature>
<dbReference type="Pfam" id="PF00249">
    <property type="entry name" value="Myb_DNA-binding"/>
    <property type="match status" value="1"/>
</dbReference>
<evidence type="ECO:0000256" key="9">
    <source>
        <dbReference type="PROSITE-ProRule" id="PRU00259"/>
    </source>
</evidence>
<dbReference type="InterPro" id="IPR009057">
    <property type="entry name" value="Homeodomain-like_sf"/>
</dbReference>
<dbReference type="CDD" id="cd16664">
    <property type="entry name" value="RING-Ubox_PUB"/>
    <property type="match status" value="1"/>
</dbReference>
<evidence type="ECO:0000256" key="8">
    <source>
        <dbReference type="ARBA" id="ARBA00023242"/>
    </source>
</evidence>
<name>A0ABQ7UPT4_SOLTU</name>
<dbReference type="PROSITE" id="PS51698">
    <property type="entry name" value="U_BOX"/>
    <property type="match status" value="1"/>
</dbReference>
<evidence type="ECO:0000256" key="2">
    <source>
        <dbReference type="ARBA" id="ARBA00004123"/>
    </source>
</evidence>
<dbReference type="SUPFAM" id="SSF57850">
    <property type="entry name" value="RING/U-box"/>
    <property type="match status" value="1"/>
</dbReference>
<feature type="domain" description="HTH myb-type" evidence="12">
    <location>
        <begin position="33"/>
        <end position="79"/>
    </location>
</feature>
<evidence type="ECO:0000259" key="13">
    <source>
        <dbReference type="PROSITE" id="PS51698"/>
    </source>
</evidence>
<dbReference type="Proteomes" id="UP000826656">
    <property type="component" value="Unassembled WGS sequence"/>
</dbReference>
<feature type="repeat" description="ARM" evidence="9">
    <location>
        <begin position="617"/>
        <end position="659"/>
    </location>
</feature>
<dbReference type="InterPro" id="IPR058678">
    <property type="entry name" value="ARM_PUB"/>
</dbReference>
<dbReference type="InterPro" id="IPR045210">
    <property type="entry name" value="RING-Ubox_PUB"/>
</dbReference>
<dbReference type="PANTHER" id="PTHR23315">
    <property type="entry name" value="U BOX DOMAIN-CONTAINING"/>
    <property type="match status" value="1"/>
</dbReference>
<keyword evidence="8" id="KW-0539">Nucleus</keyword>
<dbReference type="PANTHER" id="PTHR23315:SF299">
    <property type="entry name" value="RING-TYPE E3 UBIQUITIN TRANSFERASE"/>
    <property type="match status" value="1"/>
</dbReference>
<evidence type="ECO:0000256" key="7">
    <source>
        <dbReference type="ARBA" id="ARBA00022786"/>
    </source>
</evidence>
<reference evidence="14 15" key="1">
    <citation type="journal article" date="2021" name="bioRxiv">
        <title>Chromosome-scale and haplotype-resolved genome assembly of a tetraploid potato cultivar.</title>
        <authorList>
            <person name="Sun H."/>
            <person name="Jiao W.-B."/>
            <person name="Krause K."/>
            <person name="Campoy J.A."/>
            <person name="Goel M."/>
            <person name="Folz-Donahue K."/>
            <person name="Kukat C."/>
            <person name="Huettel B."/>
            <person name="Schneeberger K."/>
        </authorList>
    </citation>
    <scope>NUCLEOTIDE SEQUENCE [LARGE SCALE GENOMIC DNA]</scope>
    <source>
        <strain evidence="14">SolTubOtavaFocal</strain>
        <tissue evidence="14">Leaves</tissue>
    </source>
</reference>
<dbReference type="Pfam" id="PF25598">
    <property type="entry name" value="ARM_PUB"/>
    <property type="match status" value="1"/>
</dbReference>
<evidence type="ECO:0000256" key="4">
    <source>
        <dbReference type="ARBA" id="ARBA00012483"/>
    </source>
</evidence>
<dbReference type="PROSITE" id="PS51294">
    <property type="entry name" value="HTH_MYB"/>
    <property type="match status" value="1"/>
</dbReference>
<feature type="region of interest" description="Disordered" evidence="10">
    <location>
        <begin position="359"/>
        <end position="390"/>
    </location>
</feature>
<feature type="domain" description="Myb-like" evidence="11">
    <location>
        <begin position="33"/>
        <end position="75"/>
    </location>
</feature>
<dbReference type="SUPFAM" id="SSF46689">
    <property type="entry name" value="Homeodomain-like"/>
    <property type="match status" value="1"/>
</dbReference>
<sequence length="778" mass="85944">MSKSCFDPNKDKIQEAWSKDDSMANCCSKRIIFSKEEDDLIIRFHALLGDRWSLIAERLPEHSTIEVKNYWNSHLKQKLTKMGIDPMNYRIQEYVHKKNLEFFSSRNKGFDYSPLVFVLTFLHQKTTTMAGGEATAVAGDHPIATPLRLLHEVSQISTAGFCGKFKKDCTDLARRVTLLAHLFDELKDSNTLLGSSFSSFNSCFSDLSVALQAAKQLLLAANELDPKIHSDVAVKKINFRFQCITWKLEKALGNFPYDHFDISEEVQEQVELVRAQLRRATEKYGGPVKSNLLSRASSQPLDKEIDLLHSGNSGIGTLHIENIGNIDHEVRPKVGHVPRGSVRNGSYCSQIVQESERIGNSSKLSEVGDLEISGEDDSPFKSHKESKKSNCPVTPTEFICPISLELMRDPVIVAATGQTYERSYIQQWIDGGHTTCPKTQQQLHNLTLTPNYALKNLISDWCAKNNILQPTVFANGKIKKSDGSFRYVIGEIGAMEVLVRKLSSRFVEDCRAAVAEIRSLSKRSTDNRILIAEAGAIPVLVKLLTSEDRQIQENAVTAVLNLSIFDDNKRIIMLADAIPSIVQVLRAGSMEAKENAAATIFSLSLGDENKILIGASGAIPALIDLLLTGNTRGKKDAASALFNLCIYQGNKGRAVRAGIIPALLGMLTDSSSCMVDEPLTILSVLANHQEAKEAIAKTSTIPVLIDLLRTGLSRSKENAAAILLSLCKRDSENLSCLCRLGAVIPLTELTKSGTERAKRKATSLLEHIRKSQQHSTRN</sequence>
<dbReference type="Gene3D" id="3.30.40.10">
    <property type="entry name" value="Zinc/RING finger domain, C3HC4 (zinc finger)"/>
    <property type="match status" value="1"/>
</dbReference>
<dbReference type="SMART" id="SM00504">
    <property type="entry name" value="Ubox"/>
    <property type="match status" value="1"/>
</dbReference>
<keyword evidence="6" id="KW-0677">Repeat</keyword>
<dbReference type="InterPro" id="IPR001005">
    <property type="entry name" value="SANT/Myb"/>
</dbReference>
<dbReference type="InterPro" id="IPR013083">
    <property type="entry name" value="Znf_RING/FYVE/PHD"/>
</dbReference>
<evidence type="ECO:0000256" key="3">
    <source>
        <dbReference type="ARBA" id="ARBA00004906"/>
    </source>
</evidence>
<keyword evidence="15" id="KW-1185">Reference proteome</keyword>
<dbReference type="InterPro" id="IPR003613">
    <property type="entry name" value="Ubox_domain"/>
</dbReference>
<feature type="repeat" description="ARM" evidence="9">
    <location>
        <begin position="535"/>
        <end position="577"/>
    </location>
</feature>
<evidence type="ECO:0000313" key="15">
    <source>
        <dbReference type="Proteomes" id="UP000826656"/>
    </source>
</evidence>
<comment type="catalytic activity">
    <reaction evidence="1">
        <text>S-ubiquitinyl-[E2 ubiquitin-conjugating enzyme]-L-cysteine + [acceptor protein]-L-lysine = [E2 ubiquitin-conjugating enzyme]-L-cysteine + N(6)-ubiquitinyl-[acceptor protein]-L-lysine.</text>
        <dbReference type="EC" id="2.3.2.27"/>
    </reaction>
</comment>
<dbReference type="InterPro" id="IPR000225">
    <property type="entry name" value="Armadillo"/>
</dbReference>
<dbReference type="Pfam" id="PF25368">
    <property type="entry name" value="PUB10_N"/>
    <property type="match status" value="1"/>
</dbReference>
<dbReference type="Gene3D" id="1.25.10.10">
    <property type="entry name" value="Leucine-rich Repeat Variant"/>
    <property type="match status" value="2"/>
</dbReference>
<dbReference type="SMART" id="SM00717">
    <property type="entry name" value="SANT"/>
    <property type="match status" value="1"/>
</dbReference>
<dbReference type="EMBL" id="JAIVGD010000018">
    <property type="protein sequence ID" value="KAH0753858.1"/>
    <property type="molecule type" value="Genomic_DNA"/>
</dbReference>
<organism evidence="14 15">
    <name type="scientific">Solanum tuberosum</name>
    <name type="common">Potato</name>
    <dbReference type="NCBI Taxonomy" id="4113"/>
    <lineage>
        <taxon>Eukaryota</taxon>
        <taxon>Viridiplantae</taxon>
        <taxon>Streptophyta</taxon>
        <taxon>Embryophyta</taxon>
        <taxon>Tracheophyta</taxon>
        <taxon>Spermatophyta</taxon>
        <taxon>Magnoliopsida</taxon>
        <taxon>eudicotyledons</taxon>
        <taxon>Gunneridae</taxon>
        <taxon>Pentapetalae</taxon>
        <taxon>asterids</taxon>
        <taxon>lamiids</taxon>
        <taxon>Solanales</taxon>
        <taxon>Solanaceae</taxon>
        <taxon>Solanoideae</taxon>
        <taxon>Solaneae</taxon>
        <taxon>Solanum</taxon>
    </lineage>
</organism>
<evidence type="ECO:0000256" key="1">
    <source>
        <dbReference type="ARBA" id="ARBA00000900"/>
    </source>
</evidence>
<evidence type="ECO:0000259" key="12">
    <source>
        <dbReference type="PROSITE" id="PS51294"/>
    </source>
</evidence>
<dbReference type="EC" id="2.3.2.27" evidence="4"/>
<evidence type="ECO:0000259" key="11">
    <source>
        <dbReference type="PROSITE" id="PS50090"/>
    </source>
</evidence>
<comment type="subcellular location">
    <subcellularLocation>
        <location evidence="2">Nucleus</location>
    </subcellularLocation>
</comment>
<evidence type="ECO:0000256" key="10">
    <source>
        <dbReference type="SAM" id="MobiDB-lite"/>
    </source>
</evidence>
<dbReference type="CDD" id="cd00167">
    <property type="entry name" value="SANT"/>
    <property type="match status" value="1"/>
</dbReference>
<dbReference type="PROSITE" id="PS50090">
    <property type="entry name" value="MYB_LIKE"/>
    <property type="match status" value="1"/>
</dbReference>
<keyword evidence="7" id="KW-0833">Ubl conjugation pathway</keyword>
<dbReference type="InterPro" id="IPR011989">
    <property type="entry name" value="ARM-like"/>
</dbReference>
<dbReference type="SMART" id="SM00185">
    <property type="entry name" value="ARM"/>
    <property type="match status" value="6"/>
</dbReference>
<dbReference type="SUPFAM" id="SSF48371">
    <property type="entry name" value="ARM repeat"/>
    <property type="match status" value="1"/>
</dbReference>
<evidence type="ECO:0000313" key="14">
    <source>
        <dbReference type="EMBL" id="KAH0753858.1"/>
    </source>
</evidence>
<gene>
    <name evidence="14" type="ORF">KY290_024128</name>
</gene>
<dbReference type="Pfam" id="PF04564">
    <property type="entry name" value="U-box"/>
    <property type="match status" value="1"/>
</dbReference>
<proteinExistence type="predicted"/>
<dbReference type="InterPro" id="IPR017930">
    <property type="entry name" value="Myb_dom"/>
</dbReference>
<comment type="caution">
    <text evidence="14">The sequence shown here is derived from an EMBL/GenBank/DDBJ whole genome shotgun (WGS) entry which is preliminary data.</text>
</comment>
<dbReference type="InterPro" id="IPR057623">
    <property type="entry name" value="PUB12-19-like_N"/>
</dbReference>
<feature type="compositionally biased region" description="Acidic residues" evidence="10">
    <location>
        <begin position="368"/>
        <end position="377"/>
    </location>
</feature>
<keyword evidence="5" id="KW-0808">Transferase</keyword>